<protein>
    <submittedName>
        <fullName evidence="1">Uncharacterized protein</fullName>
    </submittedName>
</protein>
<evidence type="ECO:0000313" key="1">
    <source>
        <dbReference type="EMBL" id="GBP53232.1"/>
    </source>
</evidence>
<accession>A0A4C1WRP7</accession>
<evidence type="ECO:0000313" key="2">
    <source>
        <dbReference type="Proteomes" id="UP000299102"/>
    </source>
</evidence>
<dbReference type="Proteomes" id="UP000299102">
    <property type="component" value="Unassembled WGS sequence"/>
</dbReference>
<keyword evidence="2" id="KW-1185">Reference proteome</keyword>
<comment type="caution">
    <text evidence="1">The sequence shown here is derived from an EMBL/GenBank/DDBJ whole genome shotgun (WGS) entry which is preliminary data.</text>
</comment>
<dbReference type="EMBL" id="BGZK01000618">
    <property type="protein sequence ID" value="GBP53232.1"/>
    <property type="molecule type" value="Genomic_DNA"/>
</dbReference>
<sequence length="135" mass="15274">MPAQRLLSPRRARAYPAAIYRPLGIIQNHAMVNWLQQVNGPVRLVQNHTLIEYRRQVTVSVVGFLPVSENSDNPLHYPTNSLHQPISSFALMIPPELLRFQTQYLARSHSQYSPDVVLDADPGPALVFALRFAFS</sequence>
<dbReference type="AlphaFoldDB" id="A0A4C1WRP7"/>
<proteinExistence type="predicted"/>
<organism evidence="1 2">
    <name type="scientific">Eumeta variegata</name>
    <name type="common">Bagworm moth</name>
    <name type="synonym">Eumeta japonica</name>
    <dbReference type="NCBI Taxonomy" id="151549"/>
    <lineage>
        <taxon>Eukaryota</taxon>
        <taxon>Metazoa</taxon>
        <taxon>Ecdysozoa</taxon>
        <taxon>Arthropoda</taxon>
        <taxon>Hexapoda</taxon>
        <taxon>Insecta</taxon>
        <taxon>Pterygota</taxon>
        <taxon>Neoptera</taxon>
        <taxon>Endopterygota</taxon>
        <taxon>Lepidoptera</taxon>
        <taxon>Glossata</taxon>
        <taxon>Ditrysia</taxon>
        <taxon>Tineoidea</taxon>
        <taxon>Psychidae</taxon>
        <taxon>Oiketicinae</taxon>
        <taxon>Eumeta</taxon>
    </lineage>
</organism>
<reference evidence="1 2" key="1">
    <citation type="journal article" date="2019" name="Commun. Biol.">
        <title>The bagworm genome reveals a unique fibroin gene that provides high tensile strength.</title>
        <authorList>
            <person name="Kono N."/>
            <person name="Nakamura H."/>
            <person name="Ohtoshi R."/>
            <person name="Tomita M."/>
            <person name="Numata K."/>
            <person name="Arakawa K."/>
        </authorList>
    </citation>
    <scope>NUCLEOTIDE SEQUENCE [LARGE SCALE GENOMIC DNA]</scope>
</reference>
<gene>
    <name evidence="1" type="ORF">EVAR_9009_1</name>
</gene>
<name>A0A4C1WRP7_EUMVA</name>